<keyword evidence="4" id="KW-0723">Serine/threonine-protein kinase</keyword>
<evidence type="ECO:0000259" key="5">
    <source>
        <dbReference type="PROSITE" id="PS50011"/>
    </source>
</evidence>
<reference evidence="6" key="1">
    <citation type="thesis" date="2020" institute="ProQuest LLC" country="789 East Eisenhower Parkway, Ann Arbor, MI, USA">
        <title>Comparative Genomics and Chromosome Evolution.</title>
        <authorList>
            <person name="Mudd A.B."/>
        </authorList>
    </citation>
    <scope>NUCLEOTIDE SEQUENCE</scope>
    <source>
        <strain evidence="6">Female2</strain>
        <tissue evidence="6">Blood</tissue>
    </source>
</reference>
<proteinExistence type="inferred from homology"/>
<evidence type="ECO:0000313" key="7">
    <source>
        <dbReference type="Proteomes" id="UP000812440"/>
    </source>
</evidence>
<dbReference type="InterPro" id="IPR000719">
    <property type="entry name" value="Prot_kinase_dom"/>
</dbReference>
<dbReference type="FunFam" id="1.10.510.10:FF:001192">
    <property type="entry name" value="SH3 domain-binding kinase 1"/>
    <property type="match status" value="1"/>
</dbReference>
<dbReference type="PROSITE" id="PS50011">
    <property type="entry name" value="PROTEIN_KINASE_DOM"/>
    <property type="match status" value="1"/>
</dbReference>
<dbReference type="GO" id="GO:0004674">
    <property type="term" value="F:protein serine/threonine kinase activity"/>
    <property type="evidence" value="ECO:0007669"/>
    <property type="project" value="UniProtKB-KW"/>
</dbReference>
<comment type="caution">
    <text evidence="6">The sequence shown here is derived from an EMBL/GenBank/DDBJ whole genome shotgun (WGS) entry which is preliminary data.</text>
</comment>
<dbReference type="PROSITE" id="PS00107">
    <property type="entry name" value="PROTEIN_KINASE_ATP"/>
    <property type="match status" value="1"/>
</dbReference>
<dbReference type="Gene3D" id="1.10.510.10">
    <property type="entry name" value="Transferase(Phosphotransferase) domain 1"/>
    <property type="match status" value="1"/>
</dbReference>
<dbReference type="Proteomes" id="UP000812440">
    <property type="component" value="Chromosome 5"/>
</dbReference>
<keyword evidence="2 3" id="KW-0067">ATP-binding</keyword>
<protein>
    <recommendedName>
        <fullName evidence="5">Protein kinase domain-containing protein</fullName>
    </recommendedName>
</protein>
<dbReference type="InterPro" id="IPR011009">
    <property type="entry name" value="Kinase-like_dom_sf"/>
</dbReference>
<dbReference type="Pfam" id="PF00069">
    <property type="entry name" value="Pkinase"/>
    <property type="match status" value="1"/>
</dbReference>
<dbReference type="PROSITE" id="PS00108">
    <property type="entry name" value="PROTEIN_KINASE_ST"/>
    <property type="match status" value="1"/>
</dbReference>
<sequence length="369" mass="41912">MDQAFQNVMSREIGQHFHVIKKLGQGTFSQVALARERTSGNLVAMKFVRKDRTRQAAFLHELNVSISLSNYSGIIKTYPTYTETLDHYIFTQELAPAGTLHSIIKAEVGIPEDMVKRCALQIARALEYMHDGGLVHRDLKPDNVLLMDKDCYQVKLCDFGFTQTVGYLIPTMSHTIPYMPPELCNLKPGQFLVLDPSMDVWSFGVLLFVALTGYFPWEEAVGHNSKYQVFAHWQCNRKYVSPPELWNRFTQEALDMFVKLLSRNPSVRNQLGTVLDFLHSPWTLKALFTTGISNSLVTEGGLDIIILEEHAEIQLIEFKAQEQDHVAMVEDTDVMEFVFVDDTEMDSDSVIMLMTENMSLALGSEIDIT</sequence>
<name>A0A8T2JQR5_9PIPI</name>
<evidence type="ECO:0000313" key="6">
    <source>
        <dbReference type="EMBL" id="KAG8445737.1"/>
    </source>
</evidence>
<evidence type="ECO:0000256" key="4">
    <source>
        <dbReference type="RuleBase" id="RU000304"/>
    </source>
</evidence>
<dbReference type="InterPro" id="IPR017441">
    <property type="entry name" value="Protein_kinase_ATP_BS"/>
</dbReference>
<organism evidence="6 7">
    <name type="scientific">Hymenochirus boettgeri</name>
    <name type="common">Congo dwarf clawed frog</name>
    <dbReference type="NCBI Taxonomy" id="247094"/>
    <lineage>
        <taxon>Eukaryota</taxon>
        <taxon>Metazoa</taxon>
        <taxon>Chordata</taxon>
        <taxon>Craniata</taxon>
        <taxon>Vertebrata</taxon>
        <taxon>Euteleostomi</taxon>
        <taxon>Amphibia</taxon>
        <taxon>Batrachia</taxon>
        <taxon>Anura</taxon>
        <taxon>Pipoidea</taxon>
        <taxon>Pipidae</taxon>
        <taxon>Pipinae</taxon>
        <taxon>Hymenochirus</taxon>
    </lineage>
</organism>
<feature type="binding site" evidence="3">
    <location>
        <position position="50"/>
    </location>
    <ligand>
        <name>ATP</name>
        <dbReference type="ChEBI" id="CHEBI:30616"/>
    </ligand>
</feature>
<dbReference type="InterPro" id="IPR008271">
    <property type="entry name" value="Ser/Thr_kinase_AS"/>
</dbReference>
<keyword evidence="4" id="KW-0418">Kinase</keyword>
<dbReference type="SMART" id="SM00220">
    <property type="entry name" value="S_TKc"/>
    <property type="match status" value="1"/>
</dbReference>
<evidence type="ECO:0000256" key="3">
    <source>
        <dbReference type="PROSITE-ProRule" id="PRU10141"/>
    </source>
</evidence>
<dbReference type="PANTHER" id="PTHR24359">
    <property type="entry name" value="SERINE/THREONINE-PROTEIN KINASE SBK1"/>
    <property type="match status" value="1"/>
</dbReference>
<dbReference type="SUPFAM" id="SSF56112">
    <property type="entry name" value="Protein kinase-like (PK-like)"/>
    <property type="match status" value="1"/>
</dbReference>
<evidence type="ECO:0000256" key="2">
    <source>
        <dbReference type="ARBA" id="ARBA00022840"/>
    </source>
</evidence>
<evidence type="ECO:0000256" key="1">
    <source>
        <dbReference type="ARBA" id="ARBA00022741"/>
    </source>
</evidence>
<feature type="domain" description="Protein kinase" evidence="5">
    <location>
        <begin position="17"/>
        <end position="283"/>
    </location>
</feature>
<keyword evidence="1 3" id="KW-0547">Nucleotide-binding</keyword>
<keyword evidence="7" id="KW-1185">Reference proteome</keyword>
<dbReference type="OrthoDB" id="6513151at2759"/>
<comment type="similarity">
    <text evidence="4">Belongs to the protein kinase superfamily.</text>
</comment>
<accession>A0A8T2JQR5</accession>
<gene>
    <name evidence="6" type="ORF">GDO86_010500</name>
</gene>
<dbReference type="EMBL" id="JAACNH010000004">
    <property type="protein sequence ID" value="KAG8445737.1"/>
    <property type="molecule type" value="Genomic_DNA"/>
</dbReference>
<keyword evidence="4" id="KW-0808">Transferase</keyword>
<dbReference type="GO" id="GO:0005524">
    <property type="term" value="F:ATP binding"/>
    <property type="evidence" value="ECO:0007669"/>
    <property type="project" value="UniProtKB-UniRule"/>
</dbReference>
<dbReference type="PANTHER" id="PTHR24359:SF0">
    <property type="entry name" value="SERINE_THREONINE-PROTEIN KINASE SBK1"/>
    <property type="match status" value="1"/>
</dbReference>
<dbReference type="AlphaFoldDB" id="A0A8T2JQR5"/>